<sequence>MEKSLLIPKESLSSTSTTWDLLSGEVKKQGYIAAPMVAVTLSQYLLQVVSMMMVGHLGQLALSSTAMSISLASVTGFSVLIYMGRLLVLVGQDPQISHEVGKFIIWLLPALFAYAAMQALIRYFQSQSLIIPMFLSSYAALCLHIPICWGLVFKSGLGNLGGALAIGISYWLNLTFLAIYMKFSTACAASWAPISMELFREIGEFFHFAIPSAVMVCLEWWSFELLILMSGLLPNPQLETSVLSACLSTIQTLSAIPYGLGAAVRVSNELGAGNVQRARVAVYAVVFMAVMETIIVSASLFASRRVFGYVFSNEGQVVDYVTTMAPLVCLSVIMDSLQGVFSGVARGCGWQNIAAFVNLGAYYLCGVPTAAILGFWLKSRGRGLWIGIQAGAFTQTLLLGS</sequence>
<evidence type="ECO:0000313" key="2">
    <source>
        <dbReference type="Proteomes" id="UP000829398"/>
    </source>
</evidence>
<comment type="caution">
    <text evidence="1">The sequence shown here is derived from an EMBL/GenBank/DDBJ whole genome shotgun (WGS) entry which is preliminary data.</text>
</comment>
<gene>
    <name evidence="1" type="ORF">KPL71_026966</name>
</gene>
<keyword evidence="2" id="KW-1185">Reference proteome</keyword>
<reference evidence="2" key="1">
    <citation type="journal article" date="2023" name="Hortic. Res.">
        <title>A chromosome-level phased genome enabling allele-level studies in sweet orange: a case study on citrus Huanglongbing tolerance.</title>
        <authorList>
            <person name="Wu B."/>
            <person name="Yu Q."/>
            <person name="Deng Z."/>
            <person name="Duan Y."/>
            <person name="Luo F."/>
            <person name="Gmitter F. Jr."/>
        </authorList>
    </citation>
    <scope>NUCLEOTIDE SEQUENCE [LARGE SCALE GENOMIC DNA]</scope>
    <source>
        <strain evidence="2">cv. Valencia</strain>
    </source>
</reference>
<protein>
    <submittedName>
        <fullName evidence="1">Protein DETOXIFICATION 12</fullName>
    </submittedName>
</protein>
<dbReference type="Proteomes" id="UP000829398">
    <property type="component" value="Chromosome 9"/>
</dbReference>
<organism evidence="1 2">
    <name type="scientific">Citrus sinensis</name>
    <name type="common">Sweet orange</name>
    <name type="synonym">Citrus aurantium var. sinensis</name>
    <dbReference type="NCBI Taxonomy" id="2711"/>
    <lineage>
        <taxon>Eukaryota</taxon>
        <taxon>Viridiplantae</taxon>
        <taxon>Streptophyta</taxon>
        <taxon>Embryophyta</taxon>
        <taxon>Tracheophyta</taxon>
        <taxon>Spermatophyta</taxon>
        <taxon>Magnoliopsida</taxon>
        <taxon>eudicotyledons</taxon>
        <taxon>Gunneridae</taxon>
        <taxon>Pentapetalae</taxon>
        <taxon>rosids</taxon>
        <taxon>malvids</taxon>
        <taxon>Sapindales</taxon>
        <taxon>Rutaceae</taxon>
        <taxon>Aurantioideae</taxon>
        <taxon>Citrus</taxon>
    </lineage>
</organism>
<dbReference type="EMBL" id="CM039178">
    <property type="protein sequence ID" value="KAH9681404.1"/>
    <property type="molecule type" value="Genomic_DNA"/>
</dbReference>
<accession>A0ACB8I303</accession>
<name>A0ACB8I303_CITSI</name>
<proteinExistence type="predicted"/>
<evidence type="ECO:0000313" key="1">
    <source>
        <dbReference type="EMBL" id="KAH9681404.1"/>
    </source>
</evidence>